<evidence type="ECO:0000256" key="1">
    <source>
        <dbReference type="SAM" id="Phobius"/>
    </source>
</evidence>
<accession>A0A3M7SKF7</accession>
<keyword evidence="1" id="KW-0812">Transmembrane</keyword>
<dbReference type="AlphaFoldDB" id="A0A3M7SKF7"/>
<dbReference type="EMBL" id="REGN01001195">
    <property type="protein sequence ID" value="RNA36364.1"/>
    <property type="molecule type" value="Genomic_DNA"/>
</dbReference>
<name>A0A3M7SKF7_BRAPC</name>
<gene>
    <name evidence="2" type="ORF">BpHYR1_022980</name>
</gene>
<sequence length="106" mass="12747">MKKKLRHFNTSKKKASQFCSNCCFGFYICVFQFLLNIWFWIWTSCPNKKKKSAKKYNYNAIIYDPPVTLFKKWPPNNYMEPQKSTDLISNIKKIQNKYKARSNELT</sequence>
<proteinExistence type="predicted"/>
<evidence type="ECO:0000313" key="3">
    <source>
        <dbReference type="Proteomes" id="UP000276133"/>
    </source>
</evidence>
<feature type="transmembrane region" description="Helical" evidence="1">
    <location>
        <begin position="21"/>
        <end position="42"/>
    </location>
</feature>
<keyword evidence="3" id="KW-1185">Reference proteome</keyword>
<organism evidence="2 3">
    <name type="scientific">Brachionus plicatilis</name>
    <name type="common">Marine rotifer</name>
    <name type="synonym">Brachionus muelleri</name>
    <dbReference type="NCBI Taxonomy" id="10195"/>
    <lineage>
        <taxon>Eukaryota</taxon>
        <taxon>Metazoa</taxon>
        <taxon>Spiralia</taxon>
        <taxon>Gnathifera</taxon>
        <taxon>Rotifera</taxon>
        <taxon>Eurotatoria</taxon>
        <taxon>Monogononta</taxon>
        <taxon>Pseudotrocha</taxon>
        <taxon>Ploima</taxon>
        <taxon>Brachionidae</taxon>
        <taxon>Brachionus</taxon>
    </lineage>
</organism>
<reference evidence="2 3" key="1">
    <citation type="journal article" date="2018" name="Sci. Rep.">
        <title>Genomic signatures of local adaptation to the degree of environmental predictability in rotifers.</title>
        <authorList>
            <person name="Franch-Gras L."/>
            <person name="Hahn C."/>
            <person name="Garcia-Roger E.M."/>
            <person name="Carmona M.J."/>
            <person name="Serra M."/>
            <person name="Gomez A."/>
        </authorList>
    </citation>
    <scope>NUCLEOTIDE SEQUENCE [LARGE SCALE GENOMIC DNA]</scope>
    <source>
        <strain evidence="2">HYR1</strain>
    </source>
</reference>
<protein>
    <submittedName>
        <fullName evidence="2">Uncharacterized protein</fullName>
    </submittedName>
</protein>
<keyword evidence="1" id="KW-1133">Transmembrane helix</keyword>
<dbReference type="Proteomes" id="UP000276133">
    <property type="component" value="Unassembled WGS sequence"/>
</dbReference>
<comment type="caution">
    <text evidence="2">The sequence shown here is derived from an EMBL/GenBank/DDBJ whole genome shotgun (WGS) entry which is preliminary data.</text>
</comment>
<evidence type="ECO:0000313" key="2">
    <source>
        <dbReference type="EMBL" id="RNA36364.1"/>
    </source>
</evidence>
<keyword evidence="1" id="KW-0472">Membrane</keyword>